<dbReference type="Gene3D" id="1.10.10.10">
    <property type="entry name" value="Winged helix-like DNA-binding domain superfamily/Winged helix DNA-binding domain"/>
    <property type="match status" value="1"/>
</dbReference>
<dbReference type="InterPro" id="IPR036390">
    <property type="entry name" value="WH_DNA-bd_sf"/>
</dbReference>
<dbReference type="Proteomes" id="UP000598217">
    <property type="component" value="Unassembled WGS sequence"/>
</dbReference>
<evidence type="ECO:0000313" key="3">
    <source>
        <dbReference type="EMBL" id="MBE1458572.1"/>
    </source>
</evidence>
<accession>A0ABR9HHR8</accession>
<dbReference type="SUPFAM" id="SSF46785">
    <property type="entry name" value="Winged helix' DNA-binding domain"/>
    <property type="match status" value="1"/>
</dbReference>
<gene>
    <name evidence="3" type="ORF">H4W79_002786</name>
</gene>
<evidence type="ECO:0000256" key="1">
    <source>
        <dbReference type="SAM" id="MobiDB-lite"/>
    </source>
</evidence>
<sequence length="194" mass="21345">MAEPSAEHPEPPDPRRRRRPATAREAKALGHPLRLRILRLCLTSELTNRQLADRLDTNPGTVLHHVRTLVDAGLLVAAPVRTGAAGALEKPYRATGESWWLDGPLDGLPDEQRTSPVTAFTQELDEAGPAAVRSFSRFALHLSDEDLAELDRRILAVLDGYVATEDQRLDRPVYGGAFVLHRPSGEEPGRDPES</sequence>
<dbReference type="CDD" id="cd00090">
    <property type="entry name" value="HTH_ARSR"/>
    <property type="match status" value="1"/>
</dbReference>
<evidence type="ECO:0000259" key="2">
    <source>
        <dbReference type="SMART" id="SM00418"/>
    </source>
</evidence>
<proteinExistence type="predicted"/>
<dbReference type="InterPro" id="IPR011991">
    <property type="entry name" value="ArsR-like_HTH"/>
</dbReference>
<reference evidence="3 4" key="1">
    <citation type="submission" date="2020-10" db="EMBL/GenBank/DDBJ databases">
        <title>Sequencing the genomes of 1000 actinobacteria strains.</title>
        <authorList>
            <person name="Klenk H.-P."/>
        </authorList>
    </citation>
    <scope>NUCLEOTIDE SEQUENCE [LARGE SCALE GENOMIC DNA]</scope>
    <source>
        <strain evidence="3 4">DSM 45157</strain>
    </source>
</reference>
<keyword evidence="4" id="KW-1185">Reference proteome</keyword>
<protein>
    <submittedName>
        <fullName evidence="3">DNA-binding transcriptional ArsR family regulator</fullName>
    </submittedName>
</protein>
<evidence type="ECO:0000313" key="4">
    <source>
        <dbReference type="Proteomes" id="UP000598217"/>
    </source>
</evidence>
<dbReference type="SMART" id="SM00418">
    <property type="entry name" value="HTH_ARSR"/>
    <property type="match status" value="1"/>
</dbReference>
<keyword evidence="3" id="KW-0238">DNA-binding</keyword>
<feature type="compositionally biased region" description="Basic and acidic residues" evidence="1">
    <location>
        <begin position="1"/>
        <end position="14"/>
    </location>
</feature>
<comment type="caution">
    <text evidence="3">The sequence shown here is derived from an EMBL/GenBank/DDBJ whole genome shotgun (WGS) entry which is preliminary data.</text>
</comment>
<organism evidence="3 4">
    <name type="scientific">Nocardiopsis terrae</name>
    <dbReference type="NCBI Taxonomy" id="372655"/>
    <lineage>
        <taxon>Bacteria</taxon>
        <taxon>Bacillati</taxon>
        <taxon>Actinomycetota</taxon>
        <taxon>Actinomycetes</taxon>
        <taxon>Streptosporangiales</taxon>
        <taxon>Nocardiopsidaceae</taxon>
        <taxon>Nocardiopsis</taxon>
    </lineage>
</organism>
<feature type="region of interest" description="Disordered" evidence="1">
    <location>
        <begin position="1"/>
        <end position="26"/>
    </location>
</feature>
<dbReference type="InterPro" id="IPR001845">
    <property type="entry name" value="HTH_ArsR_DNA-bd_dom"/>
</dbReference>
<name>A0ABR9HHR8_9ACTN</name>
<dbReference type="RefSeq" id="WP_191269485.1">
    <property type="nucleotide sequence ID" value="NZ_BMXJ01000003.1"/>
</dbReference>
<dbReference type="EMBL" id="JADBDY010000001">
    <property type="protein sequence ID" value="MBE1458572.1"/>
    <property type="molecule type" value="Genomic_DNA"/>
</dbReference>
<dbReference type="GO" id="GO:0003677">
    <property type="term" value="F:DNA binding"/>
    <property type="evidence" value="ECO:0007669"/>
    <property type="project" value="UniProtKB-KW"/>
</dbReference>
<feature type="domain" description="HTH arsR-type" evidence="2">
    <location>
        <begin position="24"/>
        <end position="110"/>
    </location>
</feature>
<dbReference type="InterPro" id="IPR036388">
    <property type="entry name" value="WH-like_DNA-bd_sf"/>
</dbReference>
<dbReference type="Pfam" id="PF12840">
    <property type="entry name" value="HTH_20"/>
    <property type="match status" value="1"/>
</dbReference>